<reference evidence="2" key="1">
    <citation type="submission" date="2018-06" db="EMBL/GenBank/DDBJ databases">
        <authorList>
            <person name="Zhirakovskaya E."/>
        </authorList>
    </citation>
    <scope>NUCLEOTIDE SEQUENCE</scope>
</reference>
<accession>A0A3B1DZA7</accession>
<organism evidence="2">
    <name type="scientific">hydrothermal vent metagenome</name>
    <dbReference type="NCBI Taxonomy" id="652676"/>
    <lineage>
        <taxon>unclassified sequences</taxon>
        <taxon>metagenomes</taxon>
        <taxon>ecological metagenomes</taxon>
    </lineage>
</organism>
<dbReference type="EMBL" id="UOGL01000596">
    <property type="protein sequence ID" value="VAX41884.1"/>
    <property type="molecule type" value="Genomic_DNA"/>
</dbReference>
<proteinExistence type="predicted"/>
<sequence length="106" mass="11905">MIYEASKCCMLSVRQWMVMGVAIMMLLSTGGNLLMEESEAGRPVKESQEEEGESVEIFVRHSKPRKVQFSAAITFPVITPPPCYYQYQSVVRGHQIEHGLVAPLLC</sequence>
<evidence type="ECO:0000313" key="2">
    <source>
        <dbReference type="EMBL" id="VAX41884.1"/>
    </source>
</evidence>
<keyword evidence="1" id="KW-1133">Transmembrane helix</keyword>
<keyword evidence="1" id="KW-0812">Transmembrane</keyword>
<keyword evidence="1" id="KW-0472">Membrane</keyword>
<protein>
    <submittedName>
        <fullName evidence="2">Uncharacterized protein</fullName>
    </submittedName>
</protein>
<dbReference type="AlphaFoldDB" id="A0A3B1DZA7"/>
<evidence type="ECO:0000256" key="1">
    <source>
        <dbReference type="SAM" id="Phobius"/>
    </source>
</evidence>
<feature type="transmembrane region" description="Helical" evidence="1">
    <location>
        <begin position="16"/>
        <end position="35"/>
    </location>
</feature>
<gene>
    <name evidence="2" type="ORF">MNBD_PLANCTO02-3148</name>
</gene>
<name>A0A3B1DZA7_9ZZZZ</name>